<dbReference type="EMBL" id="CAKKTJ010000335">
    <property type="protein sequence ID" value="CAH0482661.1"/>
    <property type="molecule type" value="Genomic_DNA"/>
</dbReference>
<name>A0AAU9L6P6_9STRA</name>
<comment type="caution">
    <text evidence="2">The sequence shown here is derived from an EMBL/GenBank/DDBJ whole genome shotgun (WGS) entry which is preliminary data.</text>
</comment>
<feature type="transmembrane region" description="Helical" evidence="1">
    <location>
        <begin position="463"/>
        <end position="484"/>
    </location>
</feature>
<dbReference type="Proteomes" id="UP001158986">
    <property type="component" value="Unassembled WGS sequence"/>
</dbReference>
<keyword evidence="1" id="KW-1133">Transmembrane helix</keyword>
<feature type="transmembrane region" description="Helical" evidence="1">
    <location>
        <begin position="362"/>
        <end position="388"/>
    </location>
</feature>
<dbReference type="EMBL" id="CAKLCB010000373">
    <property type="protein sequence ID" value="CAH0520965.1"/>
    <property type="molecule type" value="Genomic_DNA"/>
</dbReference>
<accession>A0AAU9L6P6</accession>
<keyword evidence="1" id="KW-0812">Transmembrane</keyword>
<dbReference type="AlphaFoldDB" id="A0AAU9L6P6"/>
<dbReference type="Proteomes" id="UP001160483">
    <property type="component" value="Unassembled WGS sequence"/>
</dbReference>
<dbReference type="PANTHER" id="PTHR40849">
    <property type="entry name" value="C2 CALCIUM-DEPENDENT MEMBRANE TARGETING"/>
    <property type="match status" value="1"/>
</dbReference>
<evidence type="ECO:0000313" key="4">
    <source>
        <dbReference type="Proteomes" id="UP001158986"/>
    </source>
</evidence>
<dbReference type="PANTHER" id="PTHR40849:SF2">
    <property type="entry name" value="RGS DOMAIN-CONTAINING PROTEIN"/>
    <property type="match status" value="1"/>
</dbReference>
<evidence type="ECO:0000256" key="1">
    <source>
        <dbReference type="SAM" id="Phobius"/>
    </source>
</evidence>
<evidence type="ECO:0000313" key="5">
    <source>
        <dbReference type="Proteomes" id="UP001160483"/>
    </source>
</evidence>
<sequence>MLRLLYGAVAMSTGVFIFSFLQEREKNEDKELKSSKRLVNAELFFQAIENMPHLSTHERLEMRRFWRHLVKKQQQKRREKRRRNDLDAILSDKNKEEEEEESIMLDDGEDQFVVKDIQLFAQEYKRVFPDLFPEKQVLEAVEKAADAVKVIPSGWTGFMDSTSTMILSTGKRLNHIAKDTKDEVQLAMHRTVRKVLESALDIVASRLKQTLKDPDMPKYLKSNIDIAIEQFMPDVKMEIFKKTRELFGQDVPMNQMEEIANGYTSKGGSVLLTERGDVSVAPVLSQRFSYFRYVRGHILHHLFPHDKTIWRSFKDPWWIVYTSVGLLPAVGQLWWIFLFIIKDKTNEHQLCEFIVGFKAAQFVTLGIMHMMFGTCMYVMCVVQGSMLACQDGGGPALSEGMASFFVLQIVLVWAAFFRLPYTHRPQETTSYRKKSMELRERGVFHDAFRNEVHLNRGGYLVKFCGYETVSFIVIMALAGLVLWLPFESWQRQALFYWIRTAYGLFSFPFLIFKIPVLAKVLMHTRQMGYNEQGDTVRFFVKKRVE</sequence>
<proteinExistence type="predicted"/>
<feature type="transmembrane region" description="Helical" evidence="1">
    <location>
        <begin position="317"/>
        <end position="341"/>
    </location>
</feature>
<evidence type="ECO:0000313" key="3">
    <source>
        <dbReference type="EMBL" id="CAH0520965.1"/>
    </source>
</evidence>
<keyword evidence="4" id="KW-1185">Reference proteome</keyword>
<organism evidence="2 5">
    <name type="scientific">Peronospora belbahrii</name>
    <dbReference type="NCBI Taxonomy" id="622444"/>
    <lineage>
        <taxon>Eukaryota</taxon>
        <taxon>Sar</taxon>
        <taxon>Stramenopiles</taxon>
        <taxon>Oomycota</taxon>
        <taxon>Peronosporomycetes</taxon>
        <taxon>Peronosporales</taxon>
        <taxon>Peronosporaceae</taxon>
        <taxon>Peronospora</taxon>
    </lineage>
</organism>
<evidence type="ECO:0000313" key="2">
    <source>
        <dbReference type="EMBL" id="CAH0482661.1"/>
    </source>
</evidence>
<protein>
    <submittedName>
        <fullName evidence="2">Uncharacterized protein</fullName>
    </submittedName>
</protein>
<reference evidence="2 4" key="1">
    <citation type="submission" date="2021-11" db="EMBL/GenBank/DDBJ databases">
        <authorList>
            <person name="Islam A."/>
            <person name="Islam S."/>
            <person name="Flora M.S."/>
            <person name="Rahman M."/>
            <person name="Ziaur R.M."/>
            <person name="Epstein J.H."/>
            <person name="Hassan M."/>
            <person name="Klassen M."/>
            <person name="Woodard K."/>
            <person name="Webb A."/>
            <person name="Webby R.J."/>
            <person name="El Zowalaty M.E."/>
        </authorList>
    </citation>
    <scope>NUCLEOTIDE SEQUENCE</scope>
    <source>
        <strain evidence="3">Pbs1</strain>
        <strain evidence="2">Pbs3</strain>
    </source>
</reference>
<gene>
    <name evidence="3" type="ORF">PBS001_LOCUS7426</name>
    <name evidence="2" type="ORF">PBS003_LOCUS9245</name>
</gene>
<feature type="transmembrane region" description="Helical" evidence="1">
    <location>
        <begin position="496"/>
        <end position="518"/>
    </location>
</feature>
<feature type="transmembrane region" description="Helical" evidence="1">
    <location>
        <begin position="400"/>
        <end position="419"/>
    </location>
</feature>
<keyword evidence="1" id="KW-0472">Membrane</keyword>